<evidence type="ECO:0000313" key="3">
    <source>
        <dbReference type="Proteomes" id="UP000265520"/>
    </source>
</evidence>
<dbReference type="Proteomes" id="UP000265520">
    <property type="component" value="Unassembled WGS sequence"/>
</dbReference>
<reference evidence="2 3" key="1">
    <citation type="journal article" date="2018" name="Front. Plant Sci.">
        <title>Red Clover (Trifolium pratense) and Zigzag Clover (T. medium) - A Picture of Genomic Similarities and Differences.</title>
        <authorList>
            <person name="Dluhosova J."/>
            <person name="Istvanek J."/>
            <person name="Nedelnik J."/>
            <person name="Repkova J."/>
        </authorList>
    </citation>
    <scope>NUCLEOTIDE SEQUENCE [LARGE SCALE GENOMIC DNA]</scope>
    <source>
        <strain evidence="3">cv. 10/8</strain>
        <tissue evidence="2">Leaf</tissue>
    </source>
</reference>
<proteinExistence type="predicted"/>
<accession>A0A392UL35</accession>
<organism evidence="2 3">
    <name type="scientific">Trifolium medium</name>
    <dbReference type="NCBI Taxonomy" id="97028"/>
    <lineage>
        <taxon>Eukaryota</taxon>
        <taxon>Viridiplantae</taxon>
        <taxon>Streptophyta</taxon>
        <taxon>Embryophyta</taxon>
        <taxon>Tracheophyta</taxon>
        <taxon>Spermatophyta</taxon>
        <taxon>Magnoliopsida</taxon>
        <taxon>eudicotyledons</taxon>
        <taxon>Gunneridae</taxon>
        <taxon>Pentapetalae</taxon>
        <taxon>rosids</taxon>
        <taxon>fabids</taxon>
        <taxon>Fabales</taxon>
        <taxon>Fabaceae</taxon>
        <taxon>Papilionoideae</taxon>
        <taxon>50 kb inversion clade</taxon>
        <taxon>NPAAA clade</taxon>
        <taxon>Hologalegina</taxon>
        <taxon>IRL clade</taxon>
        <taxon>Trifolieae</taxon>
        <taxon>Trifolium</taxon>
    </lineage>
</organism>
<evidence type="ECO:0000313" key="2">
    <source>
        <dbReference type="EMBL" id="MCI73166.1"/>
    </source>
</evidence>
<feature type="region of interest" description="Disordered" evidence="1">
    <location>
        <begin position="1"/>
        <end position="25"/>
    </location>
</feature>
<sequence length="47" mass="5601">MDLDLALRKDQPTSPTENATSEQRTNYEKWYRSNRMCLMIIKRGIPE</sequence>
<keyword evidence="3" id="KW-1185">Reference proteome</keyword>
<evidence type="ECO:0000256" key="1">
    <source>
        <dbReference type="SAM" id="MobiDB-lite"/>
    </source>
</evidence>
<dbReference type="AlphaFoldDB" id="A0A392UL35"/>
<protein>
    <submittedName>
        <fullName evidence="2">Uncharacterized protein</fullName>
    </submittedName>
</protein>
<name>A0A392UL35_9FABA</name>
<feature type="compositionally biased region" description="Polar residues" evidence="1">
    <location>
        <begin position="12"/>
        <end position="24"/>
    </location>
</feature>
<comment type="caution">
    <text evidence="2">The sequence shown here is derived from an EMBL/GenBank/DDBJ whole genome shotgun (WGS) entry which is preliminary data.</text>
</comment>
<feature type="compositionally biased region" description="Basic and acidic residues" evidence="1">
    <location>
        <begin position="1"/>
        <end position="11"/>
    </location>
</feature>
<feature type="non-terminal residue" evidence="2">
    <location>
        <position position="47"/>
    </location>
</feature>
<dbReference type="EMBL" id="LXQA010832614">
    <property type="protein sequence ID" value="MCI73166.1"/>
    <property type="molecule type" value="Genomic_DNA"/>
</dbReference>